<accession>A0A0F9LZC5</accession>
<name>A0A0F9LZC5_9ZZZZ</name>
<dbReference type="AlphaFoldDB" id="A0A0F9LZC5"/>
<gene>
    <name evidence="1" type="ORF">LCGC14_1137610</name>
</gene>
<evidence type="ECO:0000313" key="1">
    <source>
        <dbReference type="EMBL" id="KKN00465.1"/>
    </source>
</evidence>
<reference evidence="1" key="1">
    <citation type="journal article" date="2015" name="Nature">
        <title>Complex archaea that bridge the gap between prokaryotes and eukaryotes.</title>
        <authorList>
            <person name="Spang A."/>
            <person name="Saw J.H."/>
            <person name="Jorgensen S.L."/>
            <person name="Zaremba-Niedzwiedzka K."/>
            <person name="Martijn J."/>
            <person name="Lind A.E."/>
            <person name="van Eijk R."/>
            <person name="Schleper C."/>
            <person name="Guy L."/>
            <person name="Ettema T.J."/>
        </authorList>
    </citation>
    <scope>NUCLEOTIDE SEQUENCE</scope>
</reference>
<dbReference type="EMBL" id="LAZR01005372">
    <property type="protein sequence ID" value="KKN00465.1"/>
    <property type="molecule type" value="Genomic_DNA"/>
</dbReference>
<sequence length="48" mass="5593">MTNKRMWENRVLDSATPVFYLPDNAVVYKVVTMVDGGIRVFYIIPKED</sequence>
<comment type="caution">
    <text evidence="1">The sequence shown here is derived from an EMBL/GenBank/DDBJ whole genome shotgun (WGS) entry which is preliminary data.</text>
</comment>
<proteinExistence type="predicted"/>
<organism evidence="1">
    <name type="scientific">marine sediment metagenome</name>
    <dbReference type="NCBI Taxonomy" id="412755"/>
    <lineage>
        <taxon>unclassified sequences</taxon>
        <taxon>metagenomes</taxon>
        <taxon>ecological metagenomes</taxon>
    </lineage>
</organism>
<protein>
    <submittedName>
        <fullName evidence="1">Uncharacterized protein</fullName>
    </submittedName>
</protein>